<evidence type="ECO:0000313" key="2">
    <source>
        <dbReference type="Proteomes" id="UP001604277"/>
    </source>
</evidence>
<accession>A0ABD1SK91</accession>
<comment type="caution">
    <text evidence="1">The sequence shown here is derived from an EMBL/GenBank/DDBJ whole genome shotgun (WGS) entry which is preliminary data.</text>
</comment>
<dbReference type="AlphaFoldDB" id="A0ABD1SK91"/>
<sequence>MCLILITESSNNSQIRCSKTCVAENCNSVRIRYRKYCGVGWTGCLGEDPCDDLDAFCKIHDECVEKNGLTNIKCHEKFKRCIKKVQKSGKVGFSKDCPYDTAVPIMVQGKLKPWSLYCETKGLRRVHVGGSSLEIVAGNGRYQGGNPPWFVRKTRGIFFLGFVTNRGEFSIPELLQASAARV</sequence>
<dbReference type="SUPFAM" id="SSF48619">
    <property type="entry name" value="Phospholipase A2, PLA2"/>
    <property type="match status" value="1"/>
</dbReference>
<dbReference type="Proteomes" id="UP001604277">
    <property type="component" value="Unassembled WGS sequence"/>
</dbReference>
<dbReference type="Gene3D" id="1.20.90.10">
    <property type="entry name" value="Phospholipase A2 domain"/>
    <property type="match status" value="1"/>
</dbReference>
<protein>
    <submittedName>
        <fullName evidence="1">Phospholipase A2-like</fullName>
    </submittedName>
</protein>
<proteinExistence type="predicted"/>
<evidence type="ECO:0000313" key="1">
    <source>
        <dbReference type="EMBL" id="KAL2501030.1"/>
    </source>
</evidence>
<reference evidence="2" key="1">
    <citation type="submission" date="2024-07" db="EMBL/GenBank/DDBJ databases">
        <title>Two chromosome-level genome assemblies of Korean endemic species Abeliophyllum distichum and Forsythia ovata (Oleaceae).</title>
        <authorList>
            <person name="Jang H."/>
        </authorList>
    </citation>
    <scope>NUCLEOTIDE SEQUENCE [LARGE SCALE GENOMIC DNA]</scope>
</reference>
<name>A0ABD1SK91_9LAMI</name>
<organism evidence="1 2">
    <name type="scientific">Forsythia ovata</name>
    <dbReference type="NCBI Taxonomy" id="205694"/>
    <lineage>
        <taxon>Eukaryota</taxon>
        <taxon>Viridiplantae</taxon>
        <taxon>Streptophyta</taxon>
        <taxon>Embryophyta</taxon>
        <taxon>Tracheophyta</taxon>
        <taxon>Spermatophyta</taxon>
        <taxon>Magnoliopsida</taxon>
        <taxon>eudicotyledons</taxon>
        <taxon>Gunneridae</taxon>
        <taxon>Pentapetalae</taxon>
        <taxon>asterids</taxon>
        <taxon>lamiids</taxon>
        <taxon>Lamiales</taxon>
        <taxon>Oleaceae</taxon>
        <taxon>Forsythieae</taxon>
        <taxon>Forsythia</taxon>
    </lineage>
</organism>
<keyword evidence="2" id="KW-1185">Reference proteome</keyword>
<dbReference type="InterPro" id="IPR036444">
    <property type="entry name" value="PLipase_A2_dom_sf"/>
</dbReference>
<dbReference type="EMBL" id="JBFOLJ010000010">
    <property type="protein sequence ID" value="KAL2501030.1"/>
    <property type="molecule type" value="Genomic_DNA"/>
</dbReference>
<gene>
    <name evidence="1" type="ORF">Fot_34878</name>
</gene>